<dbReference type="AlphaFoldDB" id="A0A316A7Z4"/>
<dbReference type="PANTHER" id="PTHR30319">
    <property type="entry name" value="PHENYLACETIC ACID REGULATOR-RELATED TRANSCRIPTIONAL REPRESSOR"/>
    <property type="match status" value="1"/>
</dbReference>
<organism evidence="5 6">
    <name type="scientific">Quadrisphaera granulorum</name>
    <dbReference type="NCBI Taxonomy" id="317664"/>
    <lineage>
        <taxon>Bacteria</taxon>
        <taxon>Bacillati</taxon>
        <taxon>Actinomycetota</taxon>
        <taxon>Actinomycetes</taxon>
        <taxon>Kineosporiales</taxon>
        <taxon>Kineosporiaceae</taxon>
        <taxon>Quadrisphaera</taxon>
    </lineage>
</organism>
<dbReference type="Proteomes" id="UP000245469">
    <property type="component" value="Unassembled WGS sequence"/>
</dbReference>
<dbReference type="GO" id="GO:0006351">
    <property type="term" value="P:DNA-templated transcription"/>
    <property type="evidence" value="ECO:0007669"/>
    <property type="project" value="InterPro"/>
</dbReference>
<dbReference type="InterPro" id="IPR048846">
    <property type="entry name" value="PaaX-like_central"/>
</dbReference>
<accession>A0A316A7Z4</accession>
<evidence type="ECO:0000259" key="4">
    <source>
        <dbReference type="Pfam" id="PF20803"/>
    </source>
</evidence>
<keyword evidence="6" id="KW-1185">Reference proteome</keyword>
<dbReference type="PIRSF" id="PIRSF020623">
    <property type="entry name" value="PaaX"/>
    <property type="match status" value="1"/>
</dbReference>
<dbReference type="Pfam" id="PF20803">
    <property type="entry name" value="PaaX_M"/>
    <property type="match status" value="1"/>
</dbReference>
<evidence type="ECO:0000313" key="6">
    <source>
        <dbReference type="Proteomes" id="UP000245469"/>
    </source>
</evidence>
<gene>
    <name evidence="5" type="ORF">BXY45_112133</name>
</gene>
<name>A0A316A7Z4_9ACTN</name>
<feature type="domain" description="Transcriptional repressor PaaX-like C-terminal" evidence="3">
    <location>
        <begin position="207"/>
        <end position="297"/>
    </location>
</feature>
<dbReference type="InterPro" id="IPR013225">
    <property type="entry name" value="PaaX_C"/>
</dbReference>
<evidence type="ECO:0000313" key="5">
    <source>
        <dbReference type="EMBL" id="PWJ53559.1"/>
    </source>
</evidence>
<dbReference type="InterPro" id="IPR012906">
    <property type="entry name" value="PaaX-like_N"/>
</dbReference>
<dbReference type="Gene3D" id="3.30.70.2650">
    <property type="match status" value="1"/>
</dbReference>
<dbReference type="Pfam" id="PF08223">
    <property type="entry name" value="PaaX_C"/>
    <property type="match status" value="1"/>
</dbReference>
<evidence type="ECO:0000256" key="1">
    <source>
        <dbReference type="SAM" id="MobiDB-lite"/>
    </source>
</evidence>
<feature type="region of interest" description="Disordered" evidence="1">
    <location>
        <begin position="300"/>
        <end position="320"/>
    </location>
</feature>
<feature type="domain" description="Transcriptional repressor PaaX-like N-terminal" evidence="2">
    <location>
        <begin position="35"/>
        <end position="98"/>
    </location>
</feature>
<dbReference type="InterPro" id="IPR036388">
    <property type="entry name" value="WH-like_DNA-bd_sf"/>
</dbReference>
<dbReference type="Pfam" id="PF07848">
    <property type="entry name" value="PaaX"/>
    <property type="match status" value="1"/>
</dbReference>
<reference evidence="5 6" key="1">
    <citation type="submission" date="2018-03" db="EMBL/GenBank/DDBJ databases">
        <title>Genomic Encyclopedia of Archaeal and Bacterial Type Strains, Phase II (KMG-II): from individual species to whole genera.</title>
        <authorList>
            <person name="Goeker M."/>
        </authorList>
    </citation>
    <scope>NUCLEOTIDE SEQUENCE [LARGE SCALE GENOMIC DNA]</scope>
    <source>
        <strain evidence="5 6">DSM 44889</strain>
    </source>
</reference>
<dbReference type="Gene3D" id="1.10.10.10">
    <property type="entry name" value="Winged helix-like DNA-binding domain superfamily/Winged helix DNA-binding domain"/>
    <property type="match status" value="1"/>
</dbReference>
<sequence>MITKGSVVHGLSSMTVTQDAAPDVVGDDAGAPGQLTLTLFGLHARSRGGWLSVAALIRLLADLGVEEPAVRSALSRLKRRGLLEAERRDGAAGYALSSSAVELLVEGDARIFGRRRAGRDDGWLLAVFSVPESQRDRRHQLRTSLTQLGFGTVAPGVWVAPGHLVEQTRVALARRGLTEFVDLFRASTVDALPGAGADLAAKVATWWDLDPVAESCATFSERFSALDDDDALRALSLDPQAAYRAYLPMLTAWRRLPYLDPGLPLDLLPADWPGLRAEQLFVAADQALRGPAGRHADALIAAPAPPSPRSPRAPRAATAR</sequence>
<dbReference type="Gene3D" id="1.20.58.1460">
    <property type="match status" value="1"/>
</dbReference>
<dbReference type="InterPro" id="IPR011965">
    <property type="entry name" value="PaaX_trns_reg"/>
</dbReference>
<dbReference type="EMBL" id="QGDQ01000012">
    <property type="protein sequence ID" value="PWJ53559.1"/>
    <property type="molecule type" value="Genomic_DNA"/>
</dbReference>
<evidence type="ECO:0000259" key="2">
    <source>
        <dbReference type="Pfam" id="PF07848"/>
    </source>
</evidence>
<comment type="caution">
    <text evidence="5">The sequence shown here is derived from an EMBL/GenBank/DDBJ whole genome shotgun (WGS) entry which is preliminary data.</text>
</comment>
<feature type="domain" description="Transcriptional repressor PaaX-like central Cas2-like" evidence="4">
    <location>
        <begin position="119"/>
        <end position="190"/>
    </location>
</feature>
<dbReference type="PANTHER" id="PTHR30319:SF1">
    <property type="entry name" value="TRANSCRIPTIONAL REPRESSOR PAAX"/>
    <property type="match status" value="1"/>
</dbReference>
<protein>
    <submittedName>
        <fullName evidence="5">PaaX family transcriptional regulator</fullName>
    </submittedName>
</protein>
<evidence type="ECO:0000259" key="3">
    <source>
        <dbReference type="Pfam" id="PF08223"/>
    </source>
</evidence>
<proteinExistence type="predicted"/>